<dbReference type="AlphaFoldDB" id="A0A645JDC1"/>
<accession>A0A645JDC1</accession>
<sequence>MNPPSGGWTPENMPSPSYKLRVIDGCIGSDVLLTTASTDLQAGYAMYNGSWVLCKGKDLDLPEGTKYVLLTIDANIESSTFTTSFELSNEVKSSREDLKQVYPIAKIFFSEVDGDESDSSSEDPATAHFNACQIAQYPISVPQLWSFKVCIDESDSGS</sequence>
<proteinExistence type="predicted"/>
<organism evidence="1">
    <name type="scientific">bioreactor metagenome</name>
    <dbReference type="NCBI Taxonomy" id="1076179"/>
    <lineage>
        <taxon>unclassified sequences</taxon>
        <taxon>metagenomes</taxon>
        <taxon>ecological metagenomes</taxon>
    </lineage>
</organism>
<protein>
    <submittedName>
        <fullName evidence="1">Uncharacterized protein</fullName>
    </submittedName>
</protein>
<reference evidence="1" key="1">
    <citation type="submission" date="2019-08" db="EMBL/GenBank/DDBJ databases">
        <authorList>
            <person name="Kucharzyk K."/>
            <person name="Murdoch R.W."/>
            <person name="Higgins S."/>
            <person name="Loffler F."/>
        </authorList>
    </citation>
    <scope>NUCLEOTIDE SEQUENCE</scope>
</reference>
<gene>
    <name evidence="1" type="ORF">SDC9_205247</name>
</gene>
<comment type="caution">
    <text evidence="1">The sequence shown here is derived from an EMBL/GenBank/DDBJ whole genome shotgun (WGS) entry which is preliminary data.</text>
</comment>
<dbReference type="EMBL" id="VSSQ01129186">
    <property type="protein sequence ID" value="MPN57553.1"/>
    <property type="molecule type" value="Genomic_DNA"/>
</dbReference>
<evidence type="ECO:0000313" key="1">
    <source>
        <dbReference type="EMBL" id="MPN57553.1"/>
    </source>
</evidence>
<name>A0A645JDC1_9ZZZZ</name>